<evidence type="ECO:0000313" key="4">
    <source>
        <dbReference type="Proteomes" id="UP000671879"/>
    </source>
</evidence>
<keyword evidence="3" id="KW-0436">Ligase</keyword>
<dbReference type="InterPro" id="IPR003781">
    <property type="entry name" value="CoA-bd"/>
</dbReference>
<dbReference type="InterPro" id="IPR032875">
    <property type="entry name" value="Succ_CoA_lig_flav_dom"/>
</dbReference>
<dbReference type="GO" id="GO:0043758">
    <property type="term" value="F:acetate-CoA ligase (ADP-forming) activity"/>
    <property type="evidence" value="ECO:0007669"/>
    <property type="project" value="InterPro"/>
</dbReference>
<sequence length="698" mass="75095">MDPVLDLSRLLSPRSVAIVGASSNLDSISGRPLKLLRRLGFRGALYPVNPGRREIGGLPCWPDVASLPETPDVVLVGVRADLVEAVVDQCVARGVLFAVIFSSGFAESDDPGSQRRLVEKAAAGGMRLLGPNCQGLVNLKDRVPLSFSASLDTDALRDGSVAYVSQSGAFGFASYAMAADQGVGFRYVVTTGNQADLDVLDFARHFVTDPEVRLLVLYLEGLNRGEAFFDLLDEASRRDLPVAILKAGRSATAREAAKSHTAALTGDRAAWAAVMAQHRVIAIDDADDIVDMGRVFSLGTVPAGNRVAVLTTSGGGGILMADQCDDQGLAVPLFSEALQARLAPYLPAFGSTRNPVDMTAQVINDPEGFPACLDAVLSSDEADMVVVVLSMITGQAGRKMAEDLARAAERARKPLVCCWMINEEQGGAFLDYLRHRIPLFGSPKRCARALGALHRWSTRSRQPRCALPPAVPALDAFPDRLTEYDAKRLLDLHGVPVTRERLCQTLEEALTAAEEIGYPVALKIMSPDILHKTEARIVALRLKDEEELKNAYGRLLERAALYDERAEIVGVLVQEMVEGGMECMIGMSRDPLFGPMIAVGLGGIYVEVLKDLSLRHAPLTEEMAREMIGELKGYPLLRGVRGEGGRDIAALAEAVAAVSRMACAEPDLLELDVNPLFVLPEGRGVVAADALVVRRQKK</sequence>
<dbReference type="InterPro" id="IPR016102">
    <property type="entry name" value="Succinyl-CoA_synth-like"/>
</dbReference>
<dbReference type="Proteomes" id="UP000671879">
    <property type="component" value="Chromosome"/>
</dbReference>
<protein>
    <submittedName>
        <fullName evidence="3">Acetate--CoA ligase family protein</fullName>
    </submittedName>
</protein>
<dbReference type="InterPro" id="IPR043938">
    <property type="entry name" value="Ligase_CoA_dom"/>
</dbReference>
<dbReference type="Pfam" id="PF13607">
    <property type="entry name" value="Succ_CoA_lig"/>
    <property type="match status" value="1"/>
</dbReference>
<dbReference type="PANTHER" id="PTHR42793">
    <property type="entry name" value="COA BINDING DOMAIN CONTAINING PROTEIN"/>
    <property type="match status" value="1"/>
</dbReference>
<dbReference type="SUPFAM" id="SSF52210">
    <property type="entry name" value="Succinyl-CoA synthetase domains"/>
    <property type="match status" value="2"/>
</dbReference>
<comment type="similarity">
    <text evidence="1">In the N-terminal section; belongs to the acetate CoA ligase alpha subunit family.</text>
</comment>
<dbReference type="Gene3D" id="3.30.470.20">
    <property type="entry name" value="ATP-grasp fold, B domain"/>
    <property type="match status" value="1"/>
</dbReference>
<proteinExistence type="inferred from homology"/>
<dbReference type="AlphaFoldDB" id="A0A9Q7AFT1"/>
<dbReference type="Gene3D" id="3.30.1490.20">
    <property type="entry name" value="ATP-grasp fold, A domain"/>
    <property type="match status" value="1"/>
</dbReference>
<organism evidence="3 4">
    <name type="scientific">Aminithiophilus ramosus</name>
    <dbReference type="NCBI Taxonomy" id="3029084"/>
    <lineage>
        <taxon>Bacteria</taxon>
        <taxon>Thermotogati</taxon>
        <taxon>Synergistota</taxon>
        <taxon>Synergistia</taxon>
        <taxon>Synergistales</taxon>
        <taxon>Aminithiophilaceae</taxon>
        <taxon>Aminithiophilus</taxon>
    </lineage>
</organism>
<gene>
    <name evidence="3" type="ORF">KAR29_05740</name>
</gene>
<dbReference type="SMART" id="SM00881">
    <property type="entry name" value="CoA_binding"/>
    <property type="match status" value="1"/>
</dbReference>
<dbReference type="KEGG" id="aram:KAR29_05740"/>
<accession>A0A9Q7AFT1</accession>
<reference evidence="4" key="1">
    <citation type="submission" date="2021-04" db="EMBL/GenBank/DDBJ databases">
        <title>A novel Synergistetes isolate from a pyrite-forming mixed culture.</title>
        <authorList>
            <person name="Bunk B."/>
            <person name="Sproer C."/>
            <person name="Spring S."/>
            <person name="Pester M."/>
        </authorList>
    </citation>
    <scope>NUCLEOTIDE SEQUENCE [LARGE SCALE GENOMIC DNA]</scope>
    <source>
        <strain evidence="4">J.5.4.2-T.3.5.2</strain>
    </source>
</reference>
<dbReference type="SUPFAM" id="SSF56059">
    <property type="entry name" value="Glutathione synthetase ATP-binding domain-like"/>
    <property type="match status" value="1"/>
</dbReference>
<dbReference type="SUPFAM" id="SSF51735">
    <property type="entry name" value="NAD(P)-binding Rossmann-fold domains"/>
    <property type="match status" value="1"/>
</dbReference>
<dbReference type="FunFam" id="3.30.1490.20:FF:000020">
    <property type="entry name" value="Protein lysine acetyltransferase"/>
    <property type="match status" value="1"/>
</dbReference>
<dbReference type="Pfam" id="PF13549">
    <property type="entry name" value="ATP-grasp_5"/>
    <property type="match status" value="1"/>
</dbReference>
<dbReference type="PANTHER" id="PTHR42793:SF4">
    <property type="entry name" value="BLL6376 PROTEIN"/>
    <property type="match status" value="1"/>
</dbReference>
<dbReference type="EMBL" id="CP072943">
    <property type="protein sequence ID" value="QTX33374.1"/>
    <property type="molecule type" value="Genomic_DNA"/>
</dbReference>
<feature type="domain" description="CoA-binding" evidence="2">
    <location>
        <begin position="10"/>
        <end position="105"/>
    </location>
</feature>
<dbReference type="InterPro" id="IPR013815">
    <property type="entry name" value="ATP_grasp_subdomain_1"/>
</dbReference>
<evidence type="ECO:0000313" key="3">
    <source>
        <dbReference type="EMBL" id="QTX33374.1"/>
    </source>
</evidence>
<evidence type="ECO:0000259" key="2">
    <source>
        <dbReference type="SMART" id="SM00881"/>
    </source>
</evidence>
<dbReference type="Gene3D" id="3.40.50.720">
    <property type="entry name" value="NAD(P)-binding Rossmann-like Domain"/>
    <property type="match status" value="1"/>
</dbReference>
<dbReference type="Pfam" id="PF13380">
    <property type="entry name" value="CoA_binding_2"/>
    <property type="match status" value="1"/>
</dbReference>
<dbReference type="Gene3D" id="3.40.50.261">
    <property type="entry name" value="Succinyl-CoA synthetase domains"/>
    <property type="match status" value="2"/>
</dbReference>
<dbReference type="GO" id="GO:0005524">
    <property type="term" value="F:ATP binding"/>
    <property type="evidence" value="ECO:0007669"/>
    <property type="project" value="InterPro"/>
</dbReference>
<name>A0A9Q7AFT1_9BACT</name>
<dbReference type="InterPro" id="IPR036291">
    <property type="entry name" value="NAD(P)-bd_dom_sf"/>
</dbReference>
<keyword evidence="4" id="KW-1185">Reference proteome</keyword>
<dbReference type="Pfam" id="PF19045">
    <property type="entry name" value="Ligase_CoA_2"/>
    <property type="match status" value="1"/>
</dbReference>
<evidence type="ECO:0000256" key="1">
    <source>
        <dbReference type="ARBA" id="ARBA00060888"/>
    </source>
</evidence>
<dbReference type="RefSeq" id="WP_274374659.1">
    <property type="nucleotide sequence ID" value="NZ_CP072943.1"/>
</dbReference>